<comment type="caution">
    <text evidence="3">The sequence shown here is derived from an EMBL/GenBank/DDBJ whole genome shotgun (WGS) entry which is preliminary data.</text>
</comment>
<sequence length="192" mass="20810">MKTLSKALVGTVAAAAVAVSSATPAVARDRYEHGRGGIDGGDIVAGALVIGGIAAIAAAASNNNDRYDGRYDNRYGDRYGAGYGRGGNPRGAIEQCVRTAERNASRYSYGRADVTDVRDVRQTRWGYEVKGRIAVNTNGRDWRRGDGNYGRGWNNDYRGWDSSLRGYDSGNFKCRVERGRVVDIDYSGIRGL</sequence>
<keyword evidence="1" id="KW-0472">Membrane</keyword>
<dbReference type="RefSeq" id="WP_183613011.1">
    <property type="nucleotide sequence ID" value="NZ_JACICY010000004.1"/>
</dbReference>
<keyword evidence="1" id="KW-0812">Transmembrane</keyword>
<organism evidence="3 4">
    <name type="scientific">Novosphingobium hassiacum</name>
    <dbReference type="NCBI Taxonomy" id="173676"/>
    <lineage>
        <taxon>Bacteria</taxon>
        <taxon>Pseudomonadati</taxon>
        <taxon>Pseudomonadota</taxon>
        <taxon>Alphaproteobacteria</taxon>
        <taxon>Sphingomonadales</taxon>
        <taxon>Sphingomonadaceae</taxon>
        <taxon>Novosphingobium</taxon>
    </lineage>
</organism>
<dbReference type="AlphaFoldDB" id="A0A7W6EWE5"/>
<dbReference type="Proteomes" id="UP000562395">
    <property type="component" value="Unassembled WGS sequence"/>
</dbReference>
<keyword evidence="1" id="KW-1133">Transmembrane helix</keyword>
<evidence type="ECO:0000313" key="4">
    <source>
        <dbReference type="Proteomes" id="UP000562395"/>
    </source>
</evidence>
<dbReference type="EMBL" id="JACICY010000004">
    <property type="protein sequence ID" value="MBB3860749.1"/>
    <property type="molecule type" value="Genomic_DNA"/>
</dbReference>
<name>A0A7W6EWE5_9SPHN</name>
<protein>
    <recommendedName>
        <fullName evidence="5">17 kDa surface antigen</fullName>
    </recommendedName>
</protein>
<feature type="chain" id="PRO_5030592893" description="17 kDa surface antigen" evidence="2">
    <location>
        <begin position="28"/>
        <end position="192"/>
    </location>
</feature>
<evidence type="ECO:0000313" key="3">
    <source>
        <dbReference type="EMBL" id="MBB3860749.1"/>
    </source>
</evidence>
<feature type="signal peptide" evidence="2">
    <location>
        <begin position="1"/>
        <end position="27"/>
    </location>
</feature>
<proteinExistence type="predicted"/>
<keyword evidence="4" id="KW-1185">Reference proteome</keyword>
<gene>
    <name evidence="3" type="ORF">GGQ88_002018</name>
</gene>
<evidence type="ECO:0000256" key="1">
    <source>
        <dbReference type="SAM" id="Phobius"/>
    </source>
</evidence>
<accession>A0A7W6EWE5</accession>
<evidence type="ECO:0000256" key="2">
    <source>
        <dbReference type="SAM" id="SignalP"/>
    </source>
</evidence>
<evidence type="ECO:0008006" key="5">
    <source>
        <dbReference type="Google" id="ProtNLM"/>
    </source>
</evidence>
<reference evidence="3 4" key="1">
    <citation type="submission" date="2020-08" db="EMBL/GenBank/DDBJ databases">
        <title>Genomic Encyclopedia of Type Strains, Phase IV (KMG-IV): sequencing the most valuable type-strain genomes for metagenomic binning, comparative biology and taxonomic classification.</title>
        <authorList>
            <person name="Goeker M."/>
        </authorList>
    </citation>
    <scope>NUCLEOTIDE SEQUENCE [LARGE SCALE GENOMIC DNA]</scope>
    <source>
        <strain evidence="3 4">DSM 14552</strain>
    </source>
</reference>
<keyword evidence="2" id="KW-0732">Signal</keyword>
<feature type="transmembrane region" description="Helical" evidence="1">
    <location>
        <begin position="43"/>
        <end position="60"/>
    </location>
</feature>